<dbReference type="SUPFAM" id="SSF46785">
    <property type="entry name" value="Winged helix' DNA-binding domain"/>
    <property type="match status" value="1"/>
</dbReference>
<name>A0ABV5JRM7_9ACTN</name>
<dbReference type="EMBL" id="JBHMDY010000004">
    <property type="protein sequence ID" value="MFB9259379.1"/>
    <property type="molecule type" value="Genomic_DNA"/>
</dbReference>
<dbReference type="InterPro" id="IPR036388">
    <property type="entry name" value="WH-like_DNA-bd_sf"/>
</dbReference>
<feature type="domain" description="HTH hxlR-type" evidence="4">
    <location>
        <begin position="15"/>
        <end position="114"/>
    </location>
</feature>
<dbReference type="Pfam" id="PF01638">
    <property type="entry name" value="HxlR"/>
    <property type="match status" value="1"/>
</dbReference>
<dbReference type="Proteomes" id="UP001589700">
    <property type="component" value="Unassembled WGS sequence"/>
</dbReference>
<dbReference type="RefSeq" id="WP_187354334.1">
    <property type="nucleotide sequence ID" value="NZ_JAALDM010000067.1"/>
</dbReference>
<evidence type="ECO:0000256" key="3">
    <source>
        <dbReference type="ARBA" id="ARBA00023163"/>
    </source>
</evidence>
<dbReference type="PANTHER" id="PTHR33204:SF18">
    <property type="entry name" value="TRANSCRIPTIONAL REGULATORY PROTEIN"/>
    <property type="match status" value="1"/>
</dbReference>
<organism evidence="5 6">
    <name type="scientific">Dietzia aerolata</name>
    <dbReference type="NCBI Taxonomy" id="595984"/>
    <lineage>
        <taxon>Bacteria</taxon>
        <taxon>Bacillati</taxon>
        <taxon>Actinomycetota</taxon>
        <taxon>Actinomycetes</taxon>
        <taxon>Mycobacteriales</taxon>
        <taxon>Dietziaceae</taxon>
        <taxon>Dietzia</taxon>
    </lineage>
</organism>
<evidence type="ECO:0000259" key="4">
    <source>
        <dbReference type="PROSITE" id="PS51118"/>
    </source>
</evidence>
<keyword evidence="3" id="KW-0804">Transcription</keyword>
<evidence type="ECO:0000256" key="1">
    <source>
        <dbReference type="ARBA" id="ARBA00023015"/>
    </source>
</evidence>
<proteinExistence type="predicted"/>
<evidence type="ECO:0000313" key="6">
    <source>
        <dbReference type="Proteomes" id="UP001589700"/>
    </source>
</evidence>
<evidence type="ECO:0000313" key="5">
    <source>
        <dbReference type="EMBL" id="MFB9259379.1"/>
    </source>
</evidence>
<evidence type="ECO:0000256" key="2">
    <source>
        <dbReference type="ARBA" id="ARBA00023125"/>
    </source>
</evidence>
<accession>A0ABV5JRM7</accession>
<reference evidence="5 6" key="1">
    <citation type="submission" date="2024-09" db="EMBL/GenBank/DDBJ databases">
        <authorList>
            <person name="Sun Q."/>
            <person name="Mori K."/>
        </authorList>
    </citation>
    <scope>NUCLEOTIDE SEQUENCE [LARGE SCALE GENOMIC DNA]</scope>
    <source>
        <strain evidence="5 6">CCM 7659</strain>
    </source>
</reference>
<sequence length="141" mass="15595">MGEAFTVIETPRSSCPISRSIELLGDRWSVVILRDIALHDRRGFRELLTGNAEGISAPVLSRRLADLVRAGFLTKMEVERGRAGRYSLTEDGIQTVPLMFELGRLGAKLDPTTVPAVTVAGDRSRASIESYMDRLRSLHLN</sequence>
<keyword evidence="1" id="KW-0805">Transcription regulation</keyword>
<comment type="caution">
    <text evidence="5">The sequence shown here is derived from an EMBL/GenBank/DDBJ whole genome shotgun (WGS) entry which is preliminary data.</text>
</comment>
<dbReference type="Gene3D" id="1.10.10.10">
    <property type="entry name" value="Winged helix-like DNA-binding domain superfamily/Winged helix DNA-binding domain"/>
    <property type="match status" value="1"/>
</dbReference>
<keyword evidence="2" id="KW-0238">DNA-binding</keyword>
<gene>
    <name evidence="5" type="ORF">ACFFVD_06140</name>
</gene>
<keyword evidence="6" id="KW-1185">Reference proteome</keyword>
<dbReference type="InterPro" id="IPR036390">
    <property type="entry name" value="WH_DNA-bd_sf"/>
</dbReference>
<dbReference type="PROSITE" id="PS51118">
    <property type="entry name" value="HTH_HXLR"/>
    <property type="match status" value="1"/>
</dbReference>
<protein>
    <submittedName>
        <fullName evidence="5">Winged helix-turn-helix transcriptional regulator</fullName>
    </submittedName>
</protein>
<dbReference type="InterPro" id="IPR002577">
    <property type="entry name" value="HTH_HxlR"/>
</dbReference>
<dbReference type="PANTHER" id="PTHR33204">
    <property type="entry name" value="TRANSCRIPTIONAL REGULATOR, MARR FAMILY"/>
    <property type="match status" value="1"/>
</dbReference>